<dbReference type="PANTHER" id="PTHR19433">
    <property type="entry name" value="T-CELL RECEPTOR ALPHA CHAIN V REGION-RELATED"/>
    <property type="match status" value="1"/>
</dbReference>
<keyword evidence="5" id="KW-0472">Membrane</keyword>
<evidence type="ECO:0000256" key="6">
    <source>
        <dbReference type="ARBA" id="ARBA00023157"/>
    </source>
</evidence>
<dbReference type="EMBL" id="JAHRIN010076128">
    <property type="protein sequence ID" value="MEQ2217788.1"/>
    <property type="molecule type" value="Genomic_DNA"/>
</dbReference>
<evidence type="ECO:0000256" key="7">
    <source>
        <dbReference type="ARBA" id="ARBA00023180"/>
    </source>
</evidence>
<keyword evidence="2" id="KW-1003">Cell membrane</keyword>
<evidence type="ECO:0000256" key="2">
    <source>
        <dbReference type="ARBA" id="ARBA00022475"/>
    </source>
</evidence>
<dbReference type="PROSITE" id="PS50835">
    <property type="entry name" value="IG_LIKE"/>
    <property type="match status" value="1"/>
</dbReference>
<evidence type="ECO:0000256" key="4">
    <source>
        <dbReference type="ARBA" id="ARBA00022859"/>
    </source>
</evidence>
<dbReference type="SUPFAM" id="SSF48726">
    <property type="entry name" value="Immunoglobulin"/>
    <property type="match status" value="2"/>
</dbReference>
<dbReference type="SMART" id="SM00409">
    <property type="entry name" value="IG"/>
    <property type="match status" value="1"/>
</dbReference>
<comment type="caution">
    <text evidence="9">The sequence shown here is derived from an EMBL/GenBank/DDBJ whole genome shotgun (WGS) entry which is preliminary data.</text>
</comment>
<feature type="non-terminal residue" evidence="9">
    <location>
        <position position="1"/>
    </location>
</feature>
<feature type="domain" description="Ig-like" evidence="8">
    <location>
        <begin position="81"/>
        <end position="171"/>
    </location>
</feature>
<dbReference type="PANTHER" id="PTHR19433:SF133">
    <property type="entry name" value="IMMUNE-TYPE RECEPTOR 5 PRECURSOR-RELATED"/>
    <property type="match status" value="1"/>
</dbReference>
<dbReference type="InterPro" id="IPR013106">
    <property type="entry name" value="Ig_V-set"/>
</dbReference>
<keyword evidence="4" id="KW-0391">Immunity</keyword>
<evidence type="ECO:0000256" key="5">
    <source>
        <dbReference type="ARBA" id="ARBA00023136"/>
    </source>
</evidence>
<dbReference type="Gene3D" id="2.60.40.10">
    <property type="entry name" value="Immunoglobulins"/>
    <property type="match status" value="2"/>
</dbReference>
<dbReference type="Pfam" id="PF07686">
    <property type="entry name" value="V-set"/>
    <property type="match status" value="1"/>
</dbReference>
<name>A0ABV0SBC0_9TELE</name>
<keyword evidence="7" id="KW-0325">Glycoprotein</keyword>
<evidence type="ECO:0000313" key="10">
    <source>
        <dbReference type="Proteomes" id="UP001434883"/>
    </source>
</evidence>
<organism evidence="9 10">
    <name type="scientific">Xenoophorus captivus</name>
    <dbReference type="NCBI Taxonomy" id="1517983"/>
    <lineage>
        <taxon>Eukaryota</taxon>
        <taxon>Metazoa</taxon>
        <taxon>Chordata</taxon>
        <taxon>Craniata</taxon>
        <taxon>Vertebrata</taxon>
        <taxon>Euteleostomi</taxon>
        <taxon>Actinopterygii</taxon>
        <taxon>Neopterygii</taxon>
        <taxon>Teleostei</taxon>
        <taxon>Neoteleostei</taxon>
        <taxon>Acanthomorphata</taxon>
        <taxon>Ovalentaria</taxon>
        <taxon>Atherinomorphae</taxon>
        <taxon>Cyprinodontiformes</taxon>
        <taxon>Goodeidae</taxon>
        <taxon>Xenoophorus</taxon>
    </lineage>
</organism>
<evidence type="ECO:0000256" key="1">
    <source>
        <dbReference type="ARBA" id="ARBA00004236"/>
    </source>
</evidence>
<evidence type="ECO:0000313" key="9">
    <source>
        <dbReference type="EMBL" id="MEQ2217788.1"/>
    </source>
</evidence>
<comment type="subcellular location">
    <subcellularLocation>
        <location evidence="1">Cell membrane</location>
    </subcellularLocation>
</comment>
<dbReference type="InterPro" id="IPR003599">
    <property type="entry name" value="Ig_sub"/>
</dbReference>
<keyword evidence="3" id="KW-0732">Signal</keyword>
<dbReference type="InterPro" id="IPR052051">
    <property type="entry name" value="TCR_complex_component"/>
</dbReference>
<gene>
    <name evidence="9" type="ORF">XENOCAPTIV_022674</name>
</gene>
<accession>A0ABV0SBC0</accession>
<keyword evidence="6" id="KW-1015">Disulfide bond</keyword>
<evidence type="ECO:0000259" key="8">
    <source>
        <dbReference type="PROSITE" id="PS50835"/>
    </source>
</evidence>
<sequence length="190" mass="20991">EDDVSHLHLVSIKNEQGLGDFLIQHCSLIKMTPAQFAFHLKFLFLLKIDSATYYCIAGSSYKIEFDGGTIVHVEGSGLNIQTSVQQSETETIPAGGSVTLNCTVQTGSCDEKHRVYWFRHSEEYYPGLLYTHGGRNDQCERKPGEKTSTCVYNLPLKTLNVSHAGTYYCAVASCGHILFGNGMNVDVKGE</sequence>
<evidence type="ECO:0000256" key="3">
    <source>
        <dbReference type="ARBA" id="ARBA00022729"/>
    </source>
</evidence>
<protein>
    <recommendedName>
        <fullName evidence="8">Ig-like domain-containing protein</fullName>
    </recommendedName>
</protein>
<dbReference type="Proteomes" id="UP001434883">
    <property type="component" value="Unassembled WGS sequence"/>
</dbReference>
<dbReference type="InterPro" id="IPR036179">
    <property type="entry name" value="Ig-like_dom_sf"/>
</dbReference>
<dbReference type="InterPro" id="IPR013783">
    <property type="entry name" value="Ig-like_fold"/>
</dbReference>
<proteinExistence type="predicted"/>
<reference evidence="9 10" key="1">
    <citation type="submission" date="2021-06" db="EMBL/GenBank/DDBJ databases">
        <authorList>
            <person name="Palmer J.M."/>
        </authorList>
    </citation>
    <scope>NUCLEOTIDE SEQUENCE [LARGE SCALE GENOMIC DNA]</scope>
    <source>
        <strain evidence="9 10">XC_2019</strain>
        <tissue evidence="9">Muscle</tissue>
    </source>
</reference>
<dbReference type="InterPro" id="IPR007110">
    <property type="entry name" value="Ig-like_dom"/>
</dbReference>
<keyword evidence="10" id="KW-1185">Reference proteome</keyword>